<dbReference type="Proteomes" id="UP000015102">
    <property type="component" value="Unassembled WGS sequence"/>
</dbReference>
<evidence type="ECO:0000256" key="1">
    <source>
        <dbReference type="ARBA" id="ARBA00004141"/>
    </source>
</evidence>
<evidence type="ECO:0000256" key="2">
    <source>
        <dbReference type="ARBA" id="ARBA00022692"/>
    </source>
</evidence>
<evidence type="ECO:0000256" key="4">
    <source>
        <dbReference type="ARBA" id="ARBA00023136"/>
    </source>
</evidence>
<comment type="subcellular location">
    <subcellularLocation>
        <location evidence="1">Membrane</location>
        <topology evidence="1">Multi-pass membrane protein</topology>
    </subcellularLocation>
</comment>
<dbReference type="STRING" id="36166.T1GB70"/>
<keyword evidence="9" id="KW-1185">Reference proteome</keyword>
<evidence type="ECO:0000313" key="9">
    <source>
        <dbReference type="Proteomes" id="UP000015102"/>
    </source>
</evidence>
<name>T1GB70_MEGSC</name>
<reference evidence="8" key="2">
    <citation type="submission" date="2015-06" db="UniProtKB">
        <authorList>
            <consortium name="EnsemblMetazoa"/>
        </authorList>
    </citation>
    <scope>IDENTIFICATION</scope>
</reference>
<feature type="transmembrane region" description="Helical" evidence="6">
    <location>
        <begin position="12"/>
        <end position="35"/>
    </location>
</feature>
<evidence type="ECO:0000256" key="3">
    <source>
        <dbReference type="ARBA" id="ARBA00022989"/>
    </source>
</evidence>
<proteinExistence type="predicted"/>
<dbReference type="PROSITE" id="PS51225">
    <property type="entry name" value="MARVEL"/>
    <property type="match status" value="1"/>
</dbReference>
<accession>T1GB70</accession>
<keyword evidence="4 5" id="KW-0472">Membrane</keyword>
<keyword evidence="2 5" id="KW-0812">Transmembrane</keyword>
<sequence length="85" mass="9758">MFGIREAINPNYNWIFIEFAITAVWAFFLFVAFIVQLAVFSNYKSTDVAGKGRNIAAGVFGLFNFFTYGAGLFFLYLEWRRGTTM</sequence>
<dbReference type="InterPro" id="IPR008253">
    <property type="entry name" value="Marvel"/>
</dbReference>
<evidence type="ECO:0000256" key="5">
    <source>
        <dbReference type="PROSITE-ProRule" id="PRU00581"/>
    </source>
</evidence>
<dbReference type="AlphaFoldDB" id="T1GB70"/>
<evidence type="ECO:0000259" key="7">
    <source>
        <dbReference type="PROSITE" id="PS51225"/>
    </source>
</evidence>
<reference evidence="9" key="1">
    <citation type="submission" date="2013-02" db="EMBL/GenBank/DDBJ databases">
        <authorList>
            <person name="Hughes D."/>
        </authorList>
    </citation>
    <scope>NUCLEOTIDE SEQUENCE</scope>
    <source>
        <strain>Durham</strain>
        <strain evidence="9">NC isolate 2 -- Noor lab</strain>
    </source>
</reference>
<feature type="domain" description="MARVEL" evidence="7">
    <location>
        <begin position="1"/>
        <end position="80"/>
    </location>
</feature>
<feature type="transmembrane region" description="Helical" evidence="6">
    <location>
        <begin position="55"/>
        <end position="77"/>
    </location>
</feature>
<dbReference type="HOGENOM" id="CLU_2515223_0_0_1"/>
<keyword evidence="3 6" id="KW-1133">Transmembrane helix</keyword>
<dbReference type="EMBL" id="CAQQ02051713">
    <property type="status" value="NOT_ANNOTATED_CDS"/>
    <property type="molecule type" value="Genomic_DNA"/>
</dbReference>
<evidence type="ECO:0000313" key="8">
    <source>
        <dbReference type="EnsemblMetazoa" id="MESCA000492-PA"/>
    </source>
</evidence>
<dbReference type="EnsemblMetazoa" id="MESCA000492-RA">
    <property type="protein sequence ID" value="MESCA000492-PA"/>
    <property type="gene ID" value="MESCA000492"/>
</dbReference>
<organism evidence="8 9">
    <name type="scientific">Megaselia scalaris</name>
    <name type="common">Humpbacked fly</name>
    <name type="synonym">Phora scalaris</name>
    <dbReference type="NCBI Taxonomy" id="36166"/>
    <lineage>
        <taxon>Eukaryota</taxon>
        <taxon>Metazoa</taxon>
        <taxon>Ecdysozoa</taxon>
        <taxon>Arthropoda</taxon>
        <taxon>Hexapoda</taxon>
        <taxon>Insecta</taxon>
        <taxon>Pterygota</taxon>
        <taxon>Neoptera</taxon>
        <taxon>Endopterygota</taxon>
        <taxon>Diptera</taxon>
        <taxon>Brachycera</taxon>
        <taxon>Muscomorpha</taxon>
        <taxon>Platypezoidea</taxon>
        <taxon>Phoridae</taxon>
        <taxon>Megaseliini</taxon>
        <taxon>Megaselia</taxon>
    </lineage>
</organism>
<evidence type="ECO:0000256" key="6">
    <source>
        <dbReference type="SAM" id="Phobius"/>
    </source>
</evidence>
<dbReference type="GO" id="GO:0016020">
    <property type="term" value="C:membrane"/>
    <property type="evidence" value="ECO:0007669"/>
    <property type="project" value="UniProtKB-SubCell"/>
</dbReference>
<protein>
    <recommendedName>
        <fullName evidence="7">MARVEL domain-containing protein</fullName>
    </recommendedName>
</protein>
<dbReference type="Pfam" id="PF01284">
    <property type="entry name" value="MARVEL"/>
    <property type="match status" value="1"/>
</dbReference>